<accession>A0A0K2SYW1</accession>
<evidence type="ECO:0000313" key="1">
    <source>
        <dbReference type="EMBL" id="CDW18436.1"/>
    </source>
</evidence>
<sequence>SISSLRAKFEKRFTPLNLFHPCIREIMTVMKPQRNHP</sequence>
<name>A0A0K2SYW1_LEPSM</name>
<protein>
    <submittedName>
        <fullName evidence="1">Uncharacterized protein</fullName>
    </submittedName>
</protein>
<dbReference type="EMBL" id="HACA01001075">
    <property type="protein sequence ID" value="CDW18436.1"/>
    <property type="molecule type" value="Transcribed_RNA"/>
</dbReference>
<feature type="non-terminal residue" evidence="1">
    <location>
        <position position="1"/>
    </location>
</feature>
<organism evidence="1">
    <name type="scientific">Lepeophtheirus salmonis</name>
    <name type="common">Salmon louse</name>
    <name type="synonym">Caligus salmonis</name>
    <dbReference type="NCBI Taxonomy" id="72036"/>
    <lineage>
        <taxon>Eukaryota</taxon>
        <taxon>Metazoa</taxon>
        <taxon>Ecdysozoa</taxon>
        <taxon>Arthropoda</taxon>
        <taxon>Crustacea</taxon>
        <taxon>Multicrustacea</taxon>
        <taxon>Hexanauplia</taxon>
        <taxon>Copepoda</taxon>
        <taxon>Siphonostomatoida</taxon>
        <taxon>Caligidae</taxon>
        <taxon>Lepeophtheirus</taxon>
    </lineage>
</organism>
<dbReference type="AlphaFoldDB" id="A0A0K2SYW1"/>
<reference evidence="1" key="1">
    <citation type="submission" date="2014-05" db="EMBL/GenBank/DDBJ databases">
        <authorList>
            <person name="Chronopoulou M."/>
        </authorList>
    </citation>
    <scope>NUCLEOTIDE SEQUENCE</scope>
    <source>
        <tissue evidence="1">Whole organism</tissue>
    </source>
</reference>
<proteinExistence type="predicted"/>